<dbReference type="EMBL" id="JBIYDN010000089">
    <property type="protein sequence ID" value="MFK4449082.1"/>
    <property type="molecule type" value="Genomic_DNA"/>
</dbReference>
<accession>A0ABW8N4A6</accession>
<reference evidence="1 2" key="1">
    <citation type="submission" date="2024-11" db="EMBL/GenBank/DDBJ databases">
        <title>Using genomics to understand microbial adaptation to soil warming.</title>
        <authorList>
            <person name="Deangelis K.M. PhD."/>
        </authorList>
    </citation>
    <scope>NUCLEOTIDE SEQUENCE [LARGE SCALE GENOMIC DNA]</scope>
    <source>
        <strain evidence="1 2">GAS97</strain>
    </source>
</reference>
<name>A0ABW8N4A6_9BURK</name>
<protein>
    <recommendedName>
        <fullName evidence="3">LysR family transcriptional regulator</fullName>
    </recommendedName>
</protein>
<feature type="non-terminal residue" evidence="1">
    <location>
        <position position="1"/>
    </location>
</feature>
<dbReference type="Proteomes" id="UP001620514">
    <property type="component" value="Unassembled WGS sequence"/>
</dbReference>
<organism evidence="1 2">
    <name type="scientific">Caballeronia udeis</name>
    <dbReference type="NCBI Taxonomy" id="1232866"/>
    <lineage>
        <taxon>Bacteria</taxon>
        <taxon>Pseudomonadati</taxon>
        <taxon>Pseudomonadota</taxon>
        <taxon>Betaproteobacteria</taxon>
        <taxon>Burkholderiales</taxon>
        <taxon>Burkholderiaceae</taxon>
        <taxon>Caballeronia</taxon>
    </lineage>
</organism>
<sequence length="57" mass="6242">LPVAFITGELVSPLALRDFAEPFVLLRKSSTPESTLAEVSRLVADWQLTGFGQVRDP</sequence>
<proteinExistence type="predicted"/>
<evidence type="ECO:0008006" key="3">
    <source>
        <dbReference type="Google" id="ProtNLM"/>
    </source>
</evidence>
<keyword evidence="2" id="KW-1185">Reference proteome</keyword>
<gene>
    <name evidence="1" type="ORF">ABH943_009131</name>
</gene>
<comment type="caution">
    <text evidence="1">The sequence shown here is derived from an EMBL/GenBank/DDBJ whole genome shotgun (WGS) entry which is preliminary data.</text>
</comment>
<evidence type="ECO:0000313" key="2">
    <source>
        <dbReference type="Proteomes" id="UP001620514"/>
    </source>
</evidence>
<evidence type="ECO:0000313" key="1">
    <source>
        <dbReference type="EMBL" id="MFK4449082.1"/>
    </source>
</evidence>